<protein>
    <submittedName>
        <fullName evidence="1">Uncharacterized protein</fullName>
    </submittedName>
</protein>
<evidence type="ECO:0000313" key="2">
    <source>
        <dbReference type="Proteomes" id="UP001292571"/>
    </source>
</evidence>
<comment type="caution">
    <text evidence="1">The sequence shown here is derived from an EMBL/GenBank/DDBJ whole genome shotgun (WGS) entry which is preliminary data.</text>
</comment>
<keyword evidence="2" id="KW-1185">Reference proteome</keyword>
<accession>A0ABU5P6F3</accession>
<sequence length="204" mass="22986">MSMPVVTYGCTACDLSRWDAGTWGYRYYLHGETKVRMRAAIGWCYACADLGVIEVLPDAAGELERQRTLDAYRAELSEVLAADPPRKRWWQFSANKSTRQMVLEGEVESAAEALAEYRLAREALSSRISRGRCLRCGSDDCLQLPPHEAKYYDPEPAPEPIGLEHPGCGGQLTIFCDDLRLNMRLTEKGYDLEGFLVEEVTPER</sequence>
<evidence type="ECO:0000313" key="1">
    <source>
        <dbReference type="EMBL" id="MEA1605148.1"/>
    </source>
</evidence>
<dbReference type="EMBL" id="JAYEET010000012">
    <property type="protein sequence ID" value="MEA1605148.1"/>
    <property type="molecule type" value="Genomic_DNA"/>
</dbReference>
<name>A0ABU5P6F3_9PSED</name>
<organism evidence="1 2">
    <name type="scientific">Pseudomonas spirodelae</name>
    <dbReference type="NCBI Taxonomy" id="3101751"/>
    <lineage>
        <taxon>Bacteria</taxon>
        <taxon>Pseudomonadati</taxon>
        <taxon>Pseudomonadota</taxon>
        <taxon>Gammaproteobacteria</taxon>
        <taxon>Pseudomonadales</taxon>
        <taxon>Pseudomonadaceae</taxon>
        <taxon>Pseudomonas</taxon>
    </lineage>
</organism>
<dbReference type="RefSeq" id="WP_322948420.1">
    <property type="nucleotide sequence ID" value="NZ_JAYEET010000012.1"/>
</dbReference>
<reference evidence="1 2" key="1">
    <citation type="submission" date="2023-12" db="EMBL/GenBank/DDBJ databases">
        <title>Pseudomonas sp. T5W1.</title>
        <authorList>
            <person name="Maltman C."/>
        </authorList>
    </citation>
    <scope>NUCLEOTIDE SEQUENCE [LARGE SCALE GENOMIC DNA]</scope>
    <source>
        <strain evidence="1 2">T5W1</strain>
    </source>
</reference>
<gene>
    <name evidence="1" type="ORF">SOP97_04845</name>
</gene>
<proteinExistence type="predicted"/>
<dbReference type="Proteomes" id="UP001292571">
    <property type="component" value="Unassembled WGS sequence"/>
</dbReference>